<evidence type="ECO:0000313" key="6">
    <source>
        <dbReference type="Proteomes" id="UP000245390"/>
    </source>
</evidence>
<dbReference type="GO" id="GO:0003677">
    <property type="term" value="F:DNA binding"/>
    <property type="evidence" value="ECO:0007669"/>
    <property type="project" value="UniProtKB-KW"/>
</dbReference>
<feature type="domain" description="HTH marR-type" evidence="4">
    <location>
        <begin position="7"/>
        <end position="145"/>
    </location>
</feature>
<evidence type="ECO:0000259" key="4">
    <source>
        <dbReference type="PROSITE" id="PS50995"/>
    </source>
</evidence>
<keyword evidence="6" id="KW-1185">Reference proteome</keyword>
<organism evidence="5 6">
    <name type="scientific">Silicimonas algicola</name>
    <dbReference type="NCBI Taxonomy" id="1826607"/>
    <lineage>
        <taxon>Bacteria</taxon>
        <taxon>Pseudomonadati</taxon>
        <taxon>Pseudomonadota</taxon>
        <taxon>Alphaproteobacteria</taxon>
        <taxon>Rhodobacterales</taxon>
        <taxon>Paracoccaceae</taxon>
    </lineage>
</organism>
<dbReference type="PANTHER" id="PTHR33164:SF95">
    <property type="entry name" value="TRANSCRIPTIONAL REGULATOR"/>
    <property type="match status" value="1"/>
</dbReference>
<dbReference type="InterPro" id="IPR000835">
    <property type="entry name" value="HTH_MarR-typ"/>
</dbReference>
<sequence length="153" mass="17063">MTDRPIVSDLLDMPGHLLRRMNQRSTQSFQAAMREADGDMTPVQFAALDALKHQTDIDQARLADLVACDRATMGGVVDRLERRGLIQRSVNAQDRRARVLALTPEGLALHSRLLPLVAALQRTILDGLDADERRTLVRLMRKSLTLGRAEDTP</sequence>
<dbReference type="RefSeq" id="WP_109760209.1">
    <property type="nucleotide sequence ID" value="NZ_CP034588.1"/>
</dbReference>
<evidence type="ECO:0000256" key="1">
    <source>
        <dbReference type="ARBA" id="ARBA00023015"/>
    </source>
</evidence>
<dbReference type="Proteomes" id="UP000245390">
    <property type="component" value="Unassembled WGS sequence"/>
</dbReference>
<keyword evidence="3" id="KW-0804">Transcription</keyword>
<dbReference type="PANTHER" id="PTHR33164">
    <property type="entry name" value="TRANSCRIPTIONAL REGULATOR, MARR FAMILY"/>
    <property type="match status" value="1"/>
</dbReference>
<keyword evidence="2" id="KW-0238">DNA-binding</keyword>
<dbReference type="PROSITE" id="PS50995">
    <property type="entry name" value="HTH_MARR_2"/>
    <property type="match status" value="1"/>
</dbReference>
<dbReference type="PROSITE" id="PS01117">
    <property type="entry name" value="HTH_MARR_1"/>
    <property type="match status" value="1"/>
</dbReference>
<keyword evidence="1" id="KW-0805">Transcription regulation</keyword>
<dbReference type="OrthoDB" id="7349109at2"/>
<proteinExistence type="predicted"/>
<dbReference type="Pfam" id="PF01047">
    <property type="entry name" value="MarR"/>
    <property type="match status" value="1"/>
</dbReference>
<protein>
    <submittedName>
        <fullName evidence="5">MarR family transcriptional regulator</fullName>
    </submittedName>
</protein>
<name>A0A316G3G8_9RHOB</name>
<dbReference type="Gene3D" id="1.10.10.10">
    <property type="entry name" value="Winged helix-like DNA-binding domain superfamily/Winged helix DNA-binding domain"/>
    <property type="match status" value="1"/>
</dbReference>
<evidence type="ECO:0000256" key="2">
    <source>
        <dbReference type="ARBA" id="ARBA00023125"/>
    </source>
</evidence>
<gene>
    <name evidence="5" type="ORF">C8D95_10882</name>
</gene>
<dbReference type="KEGG" id="salo:EF888_06865"/>
<dbReference type="InterPro" id="IPR039422">
    <property type="entry name" value="MarR/SlyA-like"/>
</dbReference>
<evidence type="ECO:0000313" key="5">
    <source>
        <dbReference type="EMBL" id="PWK55203.1"/>
    </source>
</evidence>
<dbReference type="AlphaFoldDB" id="A0A316G3G8"/>
<evidence type="ECO:0000256" key="3">
    <source>
        <dbReference type="ARBA" id="ARBA00023163"/>
    </source>
</evidence>
<comment type="caution">
    <text evidence="5">The sequence shown here is derived from an EMBL/GenBank/DDBJ whole genome shotgun (WGS) entry which is preliminary data.</text>
</comment>
<dbReference type="SUPFAM" id="SSF46785">
    <property type="entry name" value="Winged helix' DNA-binding domain"/>
    <property type="match status" value="1"/>
</dbReference>
<dbReference type="GO" id="GO:0006950">
    <property type="term" value="P:response to stress"/>
    <property type="evidence" value="ECO:0007669"/>
    <property type="project" value="TreeGrafter"/>
</dbReference>
<dbReference type="GO" id="GO:0003700">
    <property type="term" value="F:DNA-binding transcription factor activity"/>
    <property type="evidence" value="ECO:0007669"/>
    <property type="project" value="InterPro"/>
</dbReference>
<dbReference type="PRINTS" id="PR00598">
    <property type="entry name" value="HTHMARR"/>
</dbReference>
<dbReference type="InterPro" id="IPR023187">
    <property type="entry name" value="Tscrpt_reg_MarR-type_CS"/>
</dbReference>
<dbReference type="SMART" id="SM00347">
    <property type="entry name" value="HTH_MARR"/>
    <property type="match status" value="1"/>
</dbReference>
<reference evidence="5 6" key="1">
    <citation type="submission" date="2018-05" db="EMBL/GenBank/DDBJ databases">
        <title>Genomic Encyclopedia of Type Strains, Phase IV (KMG-IV): sequencing the most valuable type-strain genomes for metagenomic binning, comparative biology and taxonomic classification.</title>
        <authorList>
            <person name="Goeker M."/>
        </authorList>
    </citation>
    <scope>NUCLEOTIDE SEQUENCE [LARGE SCALE GENOMIC DNA]</scope>
    <source>
        <strain evidence="5 6">DSM 103371</strain>
    </source>
</reference>
<dbReference type="InterPro" id="IPR036388">
    <property type="entry name" value="WH-like_DNA-bd_sf"/>
</dbReference>
<dbReference type="InterPro" id="IPR036390">
    <property type="entry name" value="WH_DNA-bd_sf"/>
</dbReference>
<accession>A0A316G3G8</accession>
<dbReference type="EMBL" id="QGGV01000008">
    <property type="protein sequence ID" value="PWK55203.1"/>
    <property type="molecule type" value="Genomic_DNA"/>
</dbReference>